<dbReference type="EMBL" id="AUPC02000623">
    <property type="protein sequence ID" value="POG57768.1"/>
    <property type="molecule type" value="Genomic_DNA"/>
</dbReference>
<dbReference type="AlphaFoldDB" id="A0A2H5SMR6"/>
<feature type="compositionally biased region" description="Acidic residues" evidence="1">
    <location>
        <begin position="56"/>
        <end position="67"/>
    </location>
</feature>
<feature type="compositionally biased region" description="Polar residues" evidence="1">
    <location>
        <begin position="44"/>
        <end position="53"/>
    </location>
</feature>
<name>A0A2H5SMR6_RHIID</name>
<proteinExistence type="predicted"/>
<keyword evidence="3" id="KW-1185">Reference proteome</keyword>
<dbReference type="Proteomes" id="UP000018888">
    <property type="component" value="Unassembled WGS sequence"/>
</dbReference>
<feature type="region of interest" description="Disordered" evidence="1">
    <location>
        <begin position="35"/>
        <end position="114"/>
    </location>
</feature>
<reference evidence="2 3" key="2">
    <citation type="journal article" date="2018" name="New Phytol.">
        <title>High intraspecific genome diversity in the model arbuscular mycorrhizal symbiont Rhizophagus irregularis.</title>
        <authorList>
            <person name="Chen E.C.H."/>
            <person name="Morin E."/>
            <person name="Beaudet D."/>
            <person name="Noel J."/>
            <person name="Yildirir G."/>
            <person name="Ndikumana S."/>
            <person name="Charron P."/>
            <person name="St-Onge C."/>
            <person name="Giorgi J."/>
            <person name="Kruger M."/>
            <person name="Marton T."/>
            <person name="Ropars J."/>
            <person name="Grigoriev I.V."/>
            <person name="Hainaut M."/>
            <person name="Henrissat B."/>
            <person name="Roux C."/>
            <person name="Martin F."/>
            <person name="Corradi N."/>
        </authorList>
    </citation>
    <scope>NUCLEOTIDE SEQUENCE [LARGE SCALE GENOMIC DNA]</scope>
    <source>
        <strain evidence="2 3">DAOM 197198</strain>
    </source>
</reference>
<comment type="caution">
    <text evidence="2">The sequence shown here is derived from an EMBL/GenBank/DDBJ whole genome shotgun (WGS) entry which is preliminary data.</text>
</comment>
<accession>A0A2H5SMR6</accession>
<evidence type="ECO:0000313" key="2">
    <source>
        <dbReference type="EMBL" id="POG57768.1"/>
    </source>
</evidence>
<reference evidence="2 3" key="1">
    <citation type="journal article" date="2013" name="Proc. Natl. Acad. Sci. U.S.A.">
        <title>Genome of an arbuscular mycorrhizal fungus provides insight into the oldest plant symbiosis.</title>
        <authorList>
            <person name="Tisserant E."/>
            <person name="Malbreil M."/>
            <person name="Kuo A."/>
            <person name="Kohler A."/>
            <person name="Symeonidi A."/>
            <person name="Balestrini R."/>
            <person name="Charron P."/>
            <person name="Duensing N."/>
            <person name="Frei Dit Frey N."/>
            <person name="Gianinazzi-Pearson V."/>
            <person name="Gilbert L.B."/>
            <person name="Handa Y."/>
            <person name="Herr J.R."/>
            <person name="Hijri M."/>
            <person name="Koul R."/>
            <person name="Kawaguchi M."/>
            <person name="Krajinski F."/>
            <person name="Lammers P.J."/>
            <person name="Masclaux F.G."/>
            <person name="Murat C."/>
            <person name="Morin E."/>
            <person name="Ndikumana S."/>
            <person name="Pagni M."/>
            <person name="Petitpierre D."/>
            <person name="Requena N."/>
            <person name="Rosikiewicz P."/>
            <person name="Riley R."/>
            <person name="Saito K."/>
            <person name="San Clemente H."/>
            <person name="Shapiro H."/>
            <person name="van Tuinen D."/>
            <person name="Becard G."/>
            <person name="Bonfante P."/>
            <person name="Paszkowski U."/>
            <person name="Shachar-Hill Y.Y."/>
            <person name="Tuskan G.A."/>
            <person name="Young P.W."/>
            <person name="Sanders I.R."/>
            <person name="Henrissat B."/>
            <person name="Rensing S.A."/>
            <person name="Grigoriev I.V."/>
            <person name="Corradi N."/>
            <person name="Roux C."/>
            <person name="Martin F."/>
        </authorList>
    </citation>
    <scope>NUCLEOTIDE SEQUENCE [LARGE SCALE GENOMIC DNA]</scope>
    <source>
        <strain evidence="2 3">DAOM 197198</strain>
    </source>
</reference>
<organism evidence="2 3">
    <name type="scientific">Rhizophagus irregularis (strain DAOM 181602 / DAOM 197198 / MUCL 43194)</name>
    <name type="common">Arbuscular mycorrhizal fungus</name>
    <name type="synonym">Glomus intraradices</name>
    <dbReference type="NCBI Taxonomy" id="747089"/>
    <lineage>
        <taxon>Eukaryota</taxon>
        <taxon>Fungi</taxon>
        <taxon>Fungi incertae sedis</taxon>
        <taxon>Mucoromycota</taxon>
        <taxon>Glomeromycotina</taxon>
        <taxon>Glomeromycetes</taxon>
        <taxon>Glomerales</taxon>
        <taxon>Glomeraceae</taxon>
        <taxon>Rhizophagus</taxon>
    </lineage>
</organism>
<gene>
    <name evidence="2" type="ORF">GLOIN_2v1791332</name>
</gene>
<sequence length="114" mass="13173">MSIKNRQKKKKKSNKGLKVFCNCLKCKGQNLVSISTRTRHQKKYSQSGNIQKSSTDEQESDKDDENIEILKRESSKDEENDKNTEILDLESPNYEPIFQETIDKSDNSTSIELN</sequence>
<evidence type="ECO:0000313" key="3">
    <source>
        <dbReference type="Proteomes" id="UP000018888"/>
    </source>
</evidence>
<protein>
    <submittedName>
        <fullName evidence="2">Uncharacterized protein</fullName>
    </submittedName>
</protein>
<evidence type="ECO:0000256" key="1">
    <source>
        <dbReference type="SAM" id="MobiDB-lite"/>
    </source>
</evidence>
<feature type="compositionally biased region" description="Basic and acidic residues" evidence="1">
    <location>
        <begin position="68"/>
        <end position="85"/>
    </location>
</feature>
<dbReference type="VEuPathDB" id="FungiDB:RhiirFUN_014222"/>